<dbReference type="PANTHER" id="PTHR43791:SF52">
    <property type="entry name" value="TRANSPORTER, PUTATIVE (AFU_ORTHOLOGUE AFUA_1G11820)-RELATED"/>
    <property type="match status" value="1"/>
</dbReference>
<keyword evidence="5 10" id="KW-1133">Transmembrane helix</keyword>
<evidence type="ECO:0000256" key="8">
    <source>
        <dbReference type="SAM" id="Coils"/>
    </source>
</evidence>
<feature type="transmembrane region" description="Helical" evidence="10">
    <location>
        <begin position="247"/>
        <end position="265"/>
    </location>
</feature>
<feature type="transmembrane region" description="Helical" evidence="10">
    <location>
        <begin position="179"/>
        <end position="202"/>
    </location>
</feature>
<dbReference type="CDD" id="cd12148">
    <property type="entry name" value="fungal_TF_MHR"/>
    <property type="match status" value="1"/>
</dbReference>
<dbReference type="InterPro" id="IPR011701">
    <property type="entry name" value="MFS"/>
</dbReference>
<evidence type="ECO:0000256" key="7">
    <source>
        <dbReference type="ARBA" id="ARBA00023242"/>
    </source>
</evidence>
<feature type="compositionally biased region" description="Low complexity" evidence="9">
    <location>
        <begin position="562"/>
        <end position="571"/>
    </location>
</feature>
<evidence type="ECO:0000259" key="11">
    <source>
        <dbReference type="PROSITE" id="PS50048"/>
    </source>
</evidence>
<feature type="region of interest" description="Disordered" evidence="9">
    <location>
        <begin position="562"/>
        <end position="608"/>
    </location>
</feature>
<organism evidence="13 14">
    <name type="scientific">Scytalidium lignicola</name>
    <name type="common">Hyphomycete</name>
    <dbReference type="NCBI Taxonomy" id="5539"/>
    <lineage>
        <taxon>Eukaryota</taxon>
        <taxon>Fungi</taxon>
        <taxon>Dikarya</taxon>
        <taxon>Ascomycota</taxon>
        <taxon>Pezizomycotina</taxon>
        <taxon>Leotiomycetes</taxon>
        <taxon>Leotiomycetes incertae sedis</taxon>
        <taxon>Scytalidium</taxon>
    </lineage>
</organism>
<feature type="compositionally biased region" description="Polar residues" evidence="9">
    <location>
        <begin position="572"/>
        <end position="586"/>
    </location>
</feature>
<evidence type="ECO:0000259" key="12">
    <source>
        <dbReference type="PROSITE" id="PS50850"/>
    </source>
</evidence>
<dbReference type="GO" id="GO:0006351">
    <property type="term" value="P:DNA-templated transcription"/>
    <property type="evidence" value="ECO:0007669"/>
    <property type="project" value="InterPro"/>
</dbReference>
<comment type="subcellular location">
    <subcellularLocation>
        <location evidence="1">Membrane</location>
        <topology evidence="1">Multi-pass membrane protein</topology>
    </subcellularLocation>
</comment>
<dbReference type="GO" id="GO:0016020">
    <property type="term" value="C:membrane"/>
    <property type="evidence" value="ECO:0007669"/>
    <property type="project" value="UniProtKB-SubCell"/>
</dbReference>
<dbReference type="Pfam" id="PF04082">
    <property type="entry name" value="Fungal_trans"/>
    <property type="match status" value="1"/>
</dbReference>
<evidence type="ECO:0008006" key="15">
    <source>
        <dbReference type="Google" id="ProtNLM"/>
    </source>
</evidence>
<feature type="coiled-coil region" evidence="8">
    <location>
        <begin position="662"/>
        <end position="689"/>
    </location>
</feature>
<evidence type="ECO:0000256" key="10">
    <source>
        <dbReference type="SAM" id="Phobius"/>
    </source>
</evidence>
<feature type="transmembrane region" description="Helical" evidence="10">
    <location>
        <begin position="214"/>
        <end position="235"/>
    </location>
</feature>
<dbReference type="GO" id="GO:0003677">
    <property type="term" value="F:DNA binding"/>
    <property type="evidence" value="ECO:0007669"/>
    <property type="project" value="InterPro"/>
</dbReference>
<feature type="transmembrane region" description="Helical" evidence="10">
    <location>
        <begin position="357"/>
        <end position="374"/>
    </location>
</feature>
<keyword evidence="14" id="KW-1185">Reference proteome</keyword>
<dbReference type="FunFam" id="1.20.1250.20:FF:000068">
    <property type="entry name" value="MFS general substrate transporter"/>
    <property type="match status" value="1"/>
</dbReference>
<evidence type="ECO:0000256" key="9">
    <source>
        <dbReference type="SAM" id="MobiDB-lite"/>
    </source>
</evidence>
<keyword evidence="4" id="KW-0479">Metal-binding</keyword>
<dbReference type="GO" id="GO:0008270">
    <property type="term" value="F:zinc ion binding"/>
    <property type="evidence" value="ECO:0007669"/>
    <property type="project" value="InterPro"/>
</dbReference>
<feature type="transmembrane region" description="Helical" evidence="10">
    <location>
        <begin position="476"/>
        <end position="497"/>
    </location>
</feature>
<feature type="transmembrane region" description="Helical" evidence="10">
    <location>
        <begin position="410"/>
        <end position="431"/>
    </location>
</feature>
<dbReference type="SMART" id="SM00906">
    <property type="entry name" value="Fungal_trans"/>
    <property type="match status" value="1"/>
</dbReference>
<keyword evidence="8" id="KW-0175">Coiled coil</keyword>
<evidence type="ECO:0000256" key="6">
    <source>
        <dbReference type="ARBA" id="ARBA00023136"/>
    </source>
</evidence>
<dbReference type="InterPro" id="IPR036864">
    <property type="entry name" value="Zn2-C6_fun-type_DNA-bd_sf"/>
</dbReference>
<evidence type="ECO:0000256" key="4">
    <source>
        <dbReference type="ARBA" id="ARBA00022723"/>
    </source>
</evidence>
<dbReference type="InterPro" id="IPR007219">
    <property type="entry name" value="XnlR_reg_dom"/>
</dbReference>
<dbReference type="SUPFAM" id="SSF57701">
    <property type="entry name" value="Zn2/Cys6 DNA-binding domain"/>
    <property type="match status" value="1"/>
</dbReference>
<dbReference type="PROSITE" id="PS00463">
    <property type="entry name" value="ZN2_CY6_FUNGAL_1"/>
    <property type="match status" value="1"/>
</dbReference>
<feature type="transmembrane region" description="Helical" evidence="10">
    <location>
        <begin position="95"/>
        <end position="118"/>
    </location>
</feature>
<reference evidence="13 14" key="1">
    <citation type="submission" date="2018-05" db="EMBL/GenBank/DDBJ databases">
        <title>Draft genome sequence of Scytalidium lignicola DSM 105466, a ubiquitous saprotrophic fungus.</title>
        <authorList>
            <person name="Buettner E."/>
            <person name="Gebauer A.M."/>
            <person name="Hofrichter M."/>
            <person name="Liers C."/>
            <person name="Kellner H."/>
        </authorList>
    </citation>
    <scope>NUCLEOTIDE SEQUENCE [LARGE SCALE GENOMIC DNA]</scope>
    <source>
        <strain evidence="13 14">DSM 105466</strain>
    </source>
</reference>
<dbReference type="PROSITE" id="PS50048">
    <property type="entry name" value="ZN2_CY6_FUNGAL_2"/>
    <property type="match status" value="1"/>
</dbReference>
<dbReference type="GO" id="GO:0022857">
    <property type="term" value="F:transmembrane transporter activity"/>
    <property type="evidence" value="ECO:0007669"/>
    <property type="project" value="InterPro"/>
</dbReference>
<evidence type="ECO:0000256" key="2">
    <source>
        <dbReference type="ARBA" id="ARBA00022448"/>
    </source>
</evidence>
<dbReference type="EMBL" id="NCSJ02000009">
    <property type="protein sequence ID" value="RFU35367.1"/>
    <property type="molecule type" value="Genomic_DNA"/>
</dbReference>
<evidence type="ECO:0000256" key="3">
    <source>
        <dbReference type="ARBA" id="ARBA00022692"/>
    </source>
</evidence>
<feature type="non-terminal residue" evidence="13">
    <location>
        <position position="1"/>
    </location>
</feature>
<feature type="domain" description="Zn(2)-C6 fungal-type" evidence="11">
    <location>
        <begin position="618"/>
        <end position="647"/>
    </location>
</feature>
<dbReference type="Proteomes" id="UP000258309">
    <property type="component" value="Unassembled WGS sequence"/>
</dbReference>
<feature type="transmembrane region" description="Helical" evidence="10">
    <location>
        <begin position="1133"/>
        <end position="1154"/>
    </location>
</feature>
<keyword evidence="7" id="KW-0539">Nucleus</keyword>
<feature type="domain" description="Major facilitator superfamily (MFS) profile" evidence="12">
    <location>
        <begin position="60"/>
        <end position="501"/>
    </location>
</feature>
<feature type="transmembrane region" description="Helical" evidence="10">
    <location>
        <begin position="315"/>
        <end position="337"/>
    </location>
</feature>
<dbReference type="PANTHER" id="PTHR43791">
    <property type="entry name" value="PERMEASE-RELATED"/>
    <property type="match status" value="1"/>
</dbReference>
<dbReference type="SMART" id="SM00066">
    <property type="entry name" value="GAL4"/>
    <property type="match status" value="1"/>
</dbReference>
<feature type="compositionally biased region" description="Polar residues" evidence="9">
    <location>
        <begin position="1253"/>
        <end position="1277"/>
    </location>
</feature>
<sequence length="1338" mass="148335">MSGPPAPITSVVDEKAGVMQHENVDGDADIEKSFDDPNYVIDPAVEKRLLWKMDLHIVPPLFVLFLMAFLDRVNIGNAKIQGLTEDLHMKGQQYNIALFIFFIPYVLLLLLITPKFFYNLPKISMRRAASDFEIRYILCEIPSNIILRKLKPSTWLCSIMFAWGVFTICQGLVKNFASLVALRFLIGIAEAGLVPGGVYVIAMYYKRHELQWRISMFFCASTLAGAFGGLLAYALAKMDGIGGYGGWRWIFIIEGLLTVVIAILFKPIVVDWPEQATWLTPEEKQLMLRRLAHDVGPAKMDHLDKRAIKRILSDWKVYVGIVMYLGIVNTGYASSFFIPTIINEMGYTAAESQVRSIPIWIVAAILAMSMAWLADKLKHRYAFTLLGLGISIIGYTLLLCQENLSVGVKYMACFFVVGGSNICQPITWVWLNNNVGGHYKRSVATAMQIGFGNAGGLIASNIFITAQAPRYPVGYGTSLALLVMCASMCTIFFFGLYRENKKRERGERDYRYSEEGADINNMGDDHPEFSVTMNVLEDQVTDLNYLATSPITVLGSIDMSVQQQQQQQQRQSSNASTASPADTGNAGTEAKRKAESEGNSANGAPHTRAKRTRYISIACNECKRRKIKCNGNTPCQRCGNLKLECQYAPNCCFGSFKESDEFKHMNAKLVSLQEQVDNLYANLNSLRAAGEDVTYQNLSERSMSLSQPPAPPISPLPRYRTGPRTPQFRGPTSSAFNLDVAKNTLNNMGYSGLADAPDDGMNTRDVTPQGSPPRMLPPIITHNKNNNSRDPIWLFNKEEMIRLCRAYEDEMGLMHPILNIERLILHGKHLFEFMDAALRSGLANPNAQNKGVNDRQTCILKMVLAIMCLLEGDGQSELGYQLYESVKKARDDALHAESVDIRTLPLITLVAIFHFFSDEEALAWRIVGQAARMCIELGLHRRDSLFKMFPDEEERADALRLFWAIYVLDRRWSFGTGLPFALQDFDIDPSLPEPVHNIPYLNAMIAYSRIGSKVWRSVGALSGQNASILNIEEINYLDYQVVQWQKSLPQNLQLPTMASPDTSSRPIHRLQILLYLRANQMRIHIYRPVLHSASSIQEHPSYANTVVELAKDSIRALTHLNHTTDIYTTQKVCFNYFLISALAVLFLASCHAPVQFSALCREEFYMALDLVKGFSNKSYVSKRLWKTIKGLKAVAPKLGLSQEGIPLNGGINGAPPSSGIGGVDPEDPHSSAALAMAGLAGHEISSLGGPGFGNTQQHANGVTNGSNNGKGNSPMNGFQMSHEMTSLFEAALGSVGLNGAAGGNGEYVGMGAEGDFSGIGSNVFGGDEELYRQLRDLF</sequence>
<dbReference type="Pfam" id="PF07690">
    <property type="entry name" value="MFS_1"/>
    <property type="match status" value="1"/>
</dbReference>
<feature type="region of interest" description="Disordered" evidence="9">
    <location>
        <begin position="1251"/>
        <end position="1277"/>
    </location>
</feature>
<comment type="caution">
    <text evidence="13">The sequence shown here is derived from an EMBL/GenBank/DDBJ whole genome shotgun (WGS) entry which is preliminary data.</text>
</comment>
<accession>A0A3E2HPV5</accession>
<proteinExistence type="predicted"/>
<dbReference type="Gene3D" id="1.20.1250.20">
    <property type="entry name" value="MFS general substrate transporter like domains"/>
    <property type="match status" value="3"/>
</dbReference>
<evidence type="ECO:0000256" key="1">
    <source>
        <dbReference type="ARBA" id="ARBA00004141"/>
    </source>
</evidence>
<feature type="region of interest" description="Disordered" evidence="9">
    <location>
        <begin position="753"/>
        <end position="782"/>
    </location>
</feature>
<dbReference type="InterPro" id="IPR020846">
    <property type="entry name" value="MFS_dom"/>
</dbReference>
<keyword evidence="3 10" id="KW-0812">Transmembrane</keyword>
<evidence type="ECO:0000256" key="5">
    <source>
        <dbReference type="ARBA" id="ARBA00022989"/>
    </source>
</evidence>
<dbReference type="OrthoDB" id="3971593at2759"/>
<feature type="non-terminal residue" evidence="13">
    <location>
        <position position="1338"/>
    </location>
</feature>
<dbReference type="InterPro" id="IPR036259">
    <property type="entry name" value="MFS_trans_sf"/>
</dbReference>
<dbReference type="Gene3D" id="4.10.240.10">
    <property type="entry name" value="Zn(2)-C6 fungal-type DNA-binding domain"/>
    <property type="match status" value="1"/>
</dbReference>
<evidence type="ECO:0000313" key="13">
    <source>
        <dbReference type="EMBL" id="RFU35367.1"/>
    </source>
</evidence>
<dbReference type="InterPro" id="IPR001138">
    <property type="entry name" value="Zn2Cys6_DnaBD"/>
</dbReference>
<keyword evidence="2" id="KW-0813">Transport</keyword>
<protein>
    <recommendedName>
        <fullName evidence="15">Zn(2)-C6 fungal-type domain-containing protein</fullName>
    </recommendedName>
</protein>
<dbReference type="GO" id="GO:0000981">
    <property type="term" value="F:DNA-binding transcription factor activity, RNA polymerase II-specific"/>
    <property type="evidence" value="ECO:0007669"/>
    <property type="project" value="InterPro"/>
</dbReference>
<dbReference type="Pfam" id="PF00172">
    <property type="entry name" value="Zn_clus"/>
    <property type="match status" value="1"/>
</dbReference>
<dbReference type="PROSITE" id="PS50850">
    <property type="entry name" value="MFS"/>
    <property type="match status" value="1"/>
</dbReference>
<keyword evidence="6 10" id="KW-0472">Membrane</keyword>
<feature type="transmembrane region" description="Helical" evidence="10">
    <location>
        <begin position="155"/>
        <end position="173"/>
    </location>
</feature>
<feature type="transmembrane region" description="Helical" evidence="10">
    <location>
        <begin position="381"/>
        <end position="398"/>
    </location>
</feature>
<evidence type="ECO:0000313" key="14">
    <source>
        <dbReference type="Proteomes" id="UP000258309"/>
    </source>
</evidence>
<dbReference type="CDD" id="cd00067">
    <property type="entry name" value="GAL4"/>
    <property type="match status" value="1"/>
</dbReference>
<gene>
    <name evidence="13" type="ORF">B7463_g954</name>
</gene>
<dbReference type="SUPFAM" id="SSF103473">
    <property type="entry name" value="MFS general substrate transporter"/>
    <property type="match status" value="2"/>
</dbReference>
<feature type="transmembrane region" description="Helical" evidence="10">
    <location>
        <begin position="57"/>
        <end position="75"/>
    </location>
</feature>
<name>A0A3E2HPV5_SCYLI</name>
<feature type="transmembrane region" description="Helical" evidence="10">
    <location>
        <begin position="443"/>
        <end position="464"/>
    </location>
</feature>